<dbReference type="Proteomes" id="UP000824890">
    <property type="component" value="Unassembled WGS sequence"/>
</dbReference>
<keyword evidence="3" id="KW-0732">Signal</keyword>
<evidence type="ECO:0000313" key="11">
    <source>
        <dbReference type="EMBL" id="KAH0940163.1"/>
    </source>
</evidence>
<evidence type="ECO:0000256" key="8">
    <source>
        <dbReference type="ARBA" id="ARBA00038393"/>
    </source>
</evidence>
<evidence type="ECO:0000256" key="4">
    <source>
        <dbReference type="ARBA" id="ARBA00022737"/>
    </source>
</evidence>
<dbReference type="EMBL" id="JAGKQM010000002">
    <property type="protein sequence ID" value="KAH0940163.1"/>
    <property type="molecule type" value="Genomic_DNA"/>
</dbReference>
<dbReference type="PROSITE" id="PS51473">
    <property type="entry name" value="GNK2"/>
    <property type="match status" value="3"/>
</dbReference>
<feature type="domain" description="Gnk2-homologous" evidence="10">
    <location>
        <begin position="149"/>
        <end position="251"/>
    </location>
</feature>
<accession>A0ABQ8EHE0</accession>
<feature type="domain" description="Gnk2-homologous" evidence="10">
    <location>
        <begin position="299"/>
        <end position="403"/>
    </location>
</feature>
<dbReference type="Pfam" id="PF01657">
    <property type="entry name" value="Stress-antifung"/>
    <property type="match status" value="3"/>
</dbReference>
<organism evidence="11 12">
    <name type="scientific">Brassica napus</name>
    <name type="common">Rape</name>
    <dbReference type="NCBI Taxonomy" id="3708"/>
    <lineage>
        <taxon>Eukaryota</taxon>
        <taxon>Viridiplantae</taxon>
        <taxon>Streptophyta</taxon>
        <taxon>Embryophyta</taxon>
        <taxon>Tracheophyta</taxon>
        <taxon>Spermatophyta</taxon>
        <taxon>Magnoliopsida</taxon>
        <taxon>eudicotyledons</taxon>
        <taxon>Gunneridae</taxon>
        <taxon>Pentapetalae</taxon>
        <taxon>rosids</taxon>
        <taxon>malvids</taxon>
        <taxon>Brassicales</taxon>
        <taxon>Brassicaceae</taxon>
        <taxon>Brassiceae</taxon>
        <taxon>Brassica</taxon>
    </lineage>
</organism>
<comment type="similarity">
    <text evidence="8">Belongs to the cysteine-rich repeat secretory protein family. Plasmodesmata-located proteins (PDLD) subfamily.</text>
</comment>
<comment type="subcellular location">
    <subcellularLocation>
        <location evidence="7">Cell junction</location>
        <location evidence="7">Plasmodesma</location>
    </subcellularLocation>
    <subcellularLocation>
        <location evidence="1">Cell membrane</location>
        <topology evidence="1">Single-pass type I membrane protein</topology>
    </subcellularLocation>
</comment>
<comment type="caution">
    <text evidence="11">The sequence shown here is derived from an EMBL/GenBank/DDBJ whole genome shotgun (WGS) entry which is preliminary data.</text>
</comment>
<evidence type="ECO:0000256" key="3">
    <source>
        <dbReference type="ARBA" id="ARBA00022729"/>
    </source>
</evidence>
<evidence type="ECO:0000256" key="7">
    <source>
        <dbReference type="ARBA" id="ARBA00024184"/>
    </source>
</evidence>
<evidence type="ECO:0000256" key="6">
    <source>
        <dbReference type="ARBA" id="ARBA00023157"/>
    </source>
</evidence>
<evidence type="ECO:0000256" key="1">
    <source>
        <dbReference type="ARBA" id="ARBA00004251"/>
    </source>
</evidence>
<dbReference type="CDD" id="cd23509">
    <property type="entry name" value="Gnk2-like"/>
    <property type="match status" value="3"/>
</dbReference>
<protein>
    <recommendedName>
        <fullName evidence="10">Gnk2-homologous domain-containing protein</fullName>
    </recommendedName>
</protein>
<dbReference type="InterPro" id="IPR002902">
    <property type="entry name" value="GNK2"/>
</dbReference>
<dbReference type="PANTHER" id="PTHR32080:SF55">
    <property type="entry name" value="GNK2-HOMOLOGOUS DOMAIN-CONTAINING PROTEIN"/>
    <property type="match status" value="1"/>
</dbReference>
<evidence type="ECO:0000256" key="2">
    <source>
        <dbReference type="ARBA" id="ARBA00022581"/>
    </source>
</evidence>
<sequence length="490" mass="53191">MDNIYTQRPKGNTSAKVIVSATIAIISISVVIAAVYLLTNFAFPTVEPLVYYHYCSPPKYFPGSSSRSNVDSLLNMFVNSASIYTYNNLTVNGNYGLHQCRGDLSSSECVSCVTQAVSLLRSDSFGESGCALQLEGCLVKYDNVMFFGVADTTAMVMSCGKPAGYKYKSDELTQAKVLVDVVASSGTSYRVERSGKAQAVAQCTGDLSATDCQDCLMEAIQRLKLQPFCGTSTWSDVYLAKCYVGYSSSGSIGQAKENVMSPINTIIAISVVIAAASLIRNFSSPSDNTFLYYHHCTQPNYFRGSSFCSKYLPGSSYDSNVNSLLTSLVNSANIFTYDHFTVGTYGKTVHGMHHCRSDLSTRSDDCARCVAQAARILQSLCGGASGGALLLEGCFVEYKNTKFLGVANKTLLARICGTPWGYSPDELTKTTNKQLKSLCGITAWGEVHLAKCYVRYWSRGATGHDTLESVVHIFSIAYKKTLPELFSLNI</sequence>
<keyword evidence="4" id="KW-0677">Repeat</keyword>
<evidence type="ECO:0000256" key="9">
    <source>
        <dbReference type="SAM" id="Phobius"/>
    </source>
</evidence>
<keyword evidence="6" id="KW-1015">Disulfide bond</keyword>
<keyword evidence="12" id="KW-1185">Reference proteome</keyword>
<keyword evidence="5" id="KW-0965">Cell junction</keyword>
<evidence type="ECO:0000256" key="5">
    <source>
        <dbReference type="ARBA" id="ARBA00022949"/>
    </source>
</evidence>
<feature type="transmembrane region" description="Helical" evidence="9">
    <location>
        <begin position="17"/>
        <end position="38"/>
    </location>
</feature>
<keyword evidence="9" id="KW-1133">Transmembrane helix</keyword>
<evidence type="ECO:0000259" key="10">
    <source>
        <dbReference type="PROSITE" id="PS51473"/>
    </source>
</evidence>
<dbReference type="InterPro" id="IPR051378">
    <property type="entry name" value="Cell2Cell_Antifungal"/>
</dbReference>
<reference evidence="11 12" key="1">
    <citation type="submission" date="2021-05" db="EMBL/GenBank/DDBJ databases">
        <title>Genome Assembly of Synthetic Allotetraploid Brassica napus Reveals Homoeologous Exchanges between Subgenomes.</title>
        <authorList>
            <person name="Davis J.T."/>
        </authorList>
    </citation>
    <scope>NUCLEOTIDE SEQUENCE [LARGE SCALE GENOMIC DNA]</scope>
    <source>
        <strain evidence="12">cv. Da-Ae</strain>
        <tissue evidence="11">Seedling</tissue>
    </source>
</reference>
<feature type="domain" description="Gnk2-homologous" evidence="10">
    <location>
        <begin position="48"/>
        <end position="146"/>
    </location>
</feature>
<name>A0ABQ8EHE0_BRANA</name>
<dbReference type="PANTHER" id="PTHR32080">
    <property type="entry name" value="ANTIFUNGAL PROTEIN GINKBILOBIN-2-LIKE"/>
    <property type="match status" value="1"/>
</dbReference>
<dbReference type="InterPro" id="IPR038408">
    <property type="entry name" value="GNK2_sf"/>
</dbReference>
<evidence type="ECO:0000313" key="12">
    <source>
        <dbReference type="Proteomes" id="UP000824890"/>
    </source>
</evidence>
<keyword evidence="9" id="KW-0812">Transmembrane</keyword>
<keyword evidence="9" id="KW-0472">Membrane</keyword>
<proteinExistence type="inferred from homology"/>
<dbReference type="Gene3D" id="3.30.430.20">
    <property type="entry name" value="Gnk2 domain, C-X8-C-X2-C motif"/>
    <property type="match status" value="3"/>
</dbReference>
<gene>
    <name evidence="11" type="ORF">HID58_007624</name>
</gene>
<keyword evidence="2" id="KW-0945">Host-virus interaction</keyword>